<dbReference type="OrthoDB" id="86732at2"/>
<dbReference type="Proteomes" id="UP000034681">
    <property type="component" value="Unassembled WGS sequence"/>
</dbReference>
<evidence type="ECO:0000313" key="2">
    <source>
        <dbReference type="EMBL" id="KKI98020.1"/>
    </source>
</evidence>
<organism evidence="2 3">
    <name type="scientific">Prochlorothrix hollandica PCC 9006 = CALU 1027</name>
    <dbReference type="NCBI Taxonomy" id="317619"/>
    <lineage>
        <taxon>Bacteria</taxon>
        <taxon>Bacillati</taxon>
        <taxon>Cyanobacteriota</taxon>
        <taxon>Cyanophyceae</taxon>
        <taxon>Prochlorotrichales</taxon>
        <taxon>Prochlorotrichaceae</taxon>
        <taxon>Prochlorothrix</taxon>
    </lineage>
</organism>
<name>A0A0M2PN35_PROHO</name>
<dbReference type="EMBL" id="AJTX02000010">
    <property type="protein sequence ID" value="KKI98020.1"/>
    <property type="molecule type" value="Genomic_DNA"/>
</dbReference>
<evidence type="ECO:0000313" key="3">
    <source>
        <dbReference type="Proteomes" id="UP000034681"/>
    </source>
</evidence>
<sequence length="185" mass="21434">MKLSKLRIKNFRAIGPGNEEKGIEINMMSSDIIFILGKNNAGKSSILNAYDAFINNLTMQENDFYGKNLKLQIEIEIELEADSDEERQLGFFDQNGITSIRKIWVWKTDPDNCSEISTFILFAGDWRKVDEKKDNDLKRLQKEFPETIWIRGMTTSQETVNNLKKLVQKVVLQSLKDKQEYFEAG</sequence>
<accession>A0A0M2PN35</accession>
<proteinExistence type="predicted"/>
<dbReference type="AlphaFoldDB" id="A0A0M2PN35"/>
<protein>
    <recommendedName>
        <fullName evidence="1">Endonuclease GajA/Old nuclease/RecF-like AAA domain-containing protein</fullName>
    </recommendedName>
</protein>
<dbReference type="Gene3D" id="3.40.50.300">
    <property type="entry name" value="P-loop containing nucleotide triphosphate hydrolases"/>
    <property type="match status" value="1"/>
</dbReference>
<dbReference type="InterPro" id="IPR027417">
    <property type="entry name" value="P-loop_NTPase"/>
</dbReference>
<evidence type="ECO:0000259" key="1">
    <source>
        <dbReference type="Pfam" id="PF13175"/>
    </source>
</evidence>
<gene>
    <name evidence="2" type="ORF">PROH_19925</name>
</gene>
<dbReference type="RefSeq" id="WP_017713146.1">
    <property type="nucleotide sequence ID" value="NZ_KB235939.1"/>
</dbReference>
<dbReference type="SUPFAM" id="SSF52540">
    <property type="entry name" value="P-loop containing nucleoside triphosphate hydrolases"/>
    <property type="match status" value="1"/>
</dbReference>
<comment type="caution">
    <text evidence="2">The sequence shown here is derived from an EMBL/GenBank/DDBJ whole genome shotgun (WGS) entry which is preliminary data.</text>
</comment>
<keyword evidence="3" id="KW-1185">Reference proteome</keyword>
<dbReference type="InterPro" id="IPR041685">
    <property type="entry name" value="AAA_GajA/Old/RecF-like"/>
</dbReference>
<feature type="domain" description="Endonuclease GajA/Old nuclease/RecF-like AAA" evidence="1">
    <location>
        <begin position="1"/>
        <end position="146"/>
    </location>
</feature>
<reference evidence="2" key="1">
    <citation type="submission" date="2012-04" db="EMBL/GenBank/DDBJ databases">
        <authorList>
            <person name="Borisov I.G."/>
            <person name="Ivanikova N.V."/>
            <person name="Pinevich A.V."/>
        </authorList>
    </citation>
    <scope>NUCLEOTIDE SEQUENCE</scope>
    <source>
        <strain evidence="2">CALU 1027</strain>
    </source>
</reference>
<dbReference type="Pfam" id="PF13175">
    <property type="entry name" value="AAA_15"/>
    <property type="match status" value="1"/>
</dbReference>
<dbReference type="STRING" id="317619.GCA_000332315_02858"/>